<dbReference type="AlphaFoldDB" id="A0A812VPU4"/>
<name>A0A812VPU4_9DINO</name>
<evidence type="ECO:0000313" key="2">
    <source>
        <dbReference type="EMBL" id="CAE7647761.1"/>
    </source>
</evidence>
<feature type="region of interest" description="Disordered" evidence="1">
    <location>
        <begin position="249"/>
        <end position="348"/>
    </location>
</feature>
<feature type="non-terminal residue" evidence="2">
    <location>
        <position position="621"/>
    </location>
</feature>
<proteinExistence type="predicted"/>
<feature type="region of interest" description="Disordered" evidence="1">
    <location>
        <begin position="162"/>
        <end position="190"/>
    </location>
</feature>
<dbReference type="Proteomes" id="UP000601435">
    <property type="component" value="Unassembled WGS sequence"/>
</dbReference>
<protein>
    <submittedName>
        <fullName evidence="2">Uncharacterized protein</fullName>
    </submittedName>
</protein>
<comment type="caution">
    <text evidence="2">The sequence shown here is derived from an EMBL/GenBank/DDBJ whole genome shotgun (WGS) entry which is preliminary data.</text>
</comment>
<evidence type="ECO:0000313" key="3">
    <source>
        <dbReference type="Proteomes" id="UP000601435"/>
    </source>
</evidence>
<dbReference type="OrthoDB" id="436589at2759"/>
<keyword evidence="3" id="KW-1185">Reference proteome</keyword>
<organism evidence="2 3">
    <name type="scientific">Symbiodinium necroappetens</name>
    <dbReference type="NCBI Taxonomy" id="1628268"/>
    <lineage>
        <taxon>Eukaryota</taxon>
        <taxon>Sar</taxon>
        <taxon>Alveolata</taxon>
        <taxon>Dinophyceae</taxon>
        <taxon>Suessiales</taxon>
        <taxon>Symbiodiniaceae</taxon>
        <taxon>Symbiodinium</taxon>
    </lineage>
</organism>
<reference evidence="2" key="1">
    <citation type="submission" date="2021-02" db="EMBL/GenBank/DDBJ databases">
        <authorList>
            <person name="Dougan E. K."/>
            <person name="Rhodes N."/>
            <person name="Thang M."/>
            <person name="Chan C."/>
        </authorList>
    </citation>
    <scope>NUCLEOTIDE SEQUENCE</scope>
</reference>
<gene>
    <name evidence="2" type="ORF">SNEC2469_LOCUS18306</name>
</gene>
<evidence type="ECO:0000256" key="1">
    <source>
        <dbReference type="SAM" id="MobiDB-lite"/>
    </source>
</evidence>
<accession>A0A812VPU4</accession>
<feature type="compositionally biased region" description="Acidic residues" evidence="1">
    <location>
        <begin position="166"/>
        <end position="190"/>
    </location>
</feature>
<sequence>SRGFGVMTMLPVKFRKLSKAWQKLKLSSSRMKAKSSWLRWEDSSEEKDGEANASTLQYNCAIVHCMVECLQQLDLISIDKISLCVEDFYSNMSWDIGSGRIYKDAWGLRKLYPYALRRELDCFKRQQTPSALFKLIRHLRESLPPPDRKLKGICKTIAEKKKAEAEAGEEEHECQDEGEQGEEEEPDDDECLDVKEIKAGKDAGGSPVRRLPKKTATSAEDVLYLGTAKSQEQRELDDIMEKIRLLEIARSDETQPVDIRLVESPPSTSERDPDLPMVDPLMQKQLRSKKKDSLAPGKPKKNPKPKANDEGSSASPTMAMKVSGKAKGKQPAERSTGADAASSKKDLRNRKQGCPAVVVPQCAEHVVVVLQKKESLQMGKIFKGKPKRAPVLTTIFTIVSYLPLDYTEEYEALEMHGGEANVTSTMKKNGISVASITWGPDSLDFMSHGFPCLRNLIMHCSFVSTPEVYAVLHAEAEAWKHCTCKIHWGGSDGRQATHQHWTLCSWVLSKCACQDQTLPEASFGIDAGTGYEADMDGGGPSFPPHPGAPPMGTLDLAGESVSCQLLVSKQRPLKESPAVLELQGNSYLSSHSYGKAIIHCLQEEGATYLHRCTRGYRVYRV</sequence>
<dbReference type="EMBL" id="CAJNJA010030718">
    <property type="protein sequence ID" value="CAE7647761.1"/>
    <property type="molecule type" value="Genomic_DNA"/>
</dbReference>